<dbReference type="Proteomes" id="UP001266099">
    <property type="component" value="Unassembled WGS sequence"/>
</dbReference>
<evidence type="ECO:0000313" key="2">
    <source>
        <dbReference type="EMBL" id="MDR6939419.1"/>
    </source>
</evidence>
<reference evidence="2 3" key="1">
    <citation type="submission" date="2023-07" db="EMBL/GenBank/DDBJ databases">
        <title>Sequencing the genomes of 1000 actinobacteria strains.</title>
        <authorList>
            <person name="Klenk H.-P."/>
        </authorList>
    </citation>
    <scope>NUCLEOTIDE SEQUENCE [LARGE SCALE GENOMIC DNA]</scope>
    <source>
        <strain evidence="2 3">DSM 15539</strain>
    </source>
</reference>
<dbReference type="Pfam" id="PF20277">
    <property type="entry name" value="CTD11"/>
    <property type="match status" value="1"/>
</dbReference>
<evidence type="ECO:0000313" key="3">
    <source>
        <dbReference type="Proteomes" id="UP001266099"/>
    </source>
</evidence>
<accession>A0ABU1T234</accession>
<dbReference type="InterPro" id="IPR046921">
    <property type="entry name" value="ABC-3C_CTD11"/>
</dbReference>
<sequence length="393" mass="43813">MEFKDFFKLLSLNLDLGSNREERMRNLLSLVCEANPGFEGTEDDPVMAPPAASLNHIASGNRSFNSDIAEPILRHNFEPYGLVATLQERSQPQLERMAEAIRPFEPSITWERVPEWCADYFTRVLTAATTNQQLVEDAQEKARRIQTAAAHKRLGSALQMEAGATCPALGCMNQLLQVNDQGVAVPSFEVTVIDPADDPRDPANLIALCPHHHAMHTGANPQAVQELKAIKDQLVSQFKSRLAISPEGMEQWIRQVLEKMGGAGQGDLHQPITEPLAVETKIPNDVILQQAVLAHVAAWYVFIESTLKQLDYSDGWDFDEVRHSINSQYRRLKRLGIPQDDVFTQLSQWLHTTTGGKLVACQAVVSYFIQKCDVFEAPYPPVTSGKEPQYALS</sequence>
<dbReference type="EMBL" id="JAVDUJ010000001">
    <property type="protein sequence ID" value="MDR6939419.1"/>
    <property type="molecule type" value="Genomic_DNA"/>
</dbReference>
<proteinExistence type="predicted"/>
<feature type="domain" description="ABC-three component systems C-terminal" evidence="1">
    <location>
        <begin position="243"/>
        <end position="375"/>
    </location>
</feature>
<evidence type="ECO:0000259" key="1">
    <source>
        <dbReference type="Pfam" id="PF20277"/>
    </source>
</evidence>
<dbReference type="RefSeq" id="WP_309956070.1">
    <property type="nucleotide sequence ID" value="NZ_JAVDUJ010000001.1"/>
</dbReference>
<keyword evidence="3" id="KW-1185">Reference proteome</keyword>
<comment type="caution">
    <text evidence="2">The sequence shown here is derived from an EMBL/GenBank/DDBJ whole genome shotgun (WGS) entry which is preliminary data.</text>
</comment>
<name>A0ABU1T234_9ACTO</name>
<organism evidence="2 3">
    <name type="scientific">Arcanobacterium hippocoleae</name>
    <dbReference type="NCBI Taxonomy" id="149017"/>
    <lineage>
        <taxon>Bacteria</taxon>
        <taxon>Bacillati</taxon>
        <taxon>Actinomycetota</taxon>
        <taxon>Actinomycetes</taxon>
        <taxon>Actinomycetales</taxon>
        <taxon>Actinomycetaceae</taxon>
        <taxon>Arcanobacterium</taxon>
    </lineage>
</organism>
<gene>
    <name evidence="2" type="ORF">J2S36_000962</name>
</gene>
<protein>
    <recommendedName>
        <fullName evidence="1">ABC-three component systems C-terminal domain-containing protein</fullName>
    </recommendedName>
</protein>